<feature type="compositionally biased region" description="Basic and acidic residues" evidence="1">
    <location>
        <begin position="32"/>
        <end position="42"/>
    </location>
</feature>
<sequence length="144" mass="16216">MVYVVGGGLIRRSEFFPTGSPPQKPAMATENETSRSHSLHPRDGLAKHRQYSLVCFHFPLCGPWKKIVLFSCNPHIGTHRLTLNSRMVYRSRLSMSSELEATPGFVKRPWRYRAKKRQVACSGGTCGSCLTFSAGFWAAIRLQE</sequence>
<organism evidence="2 3">
    <name type="scientific">Colletotrichum kahawae</name>
    <name type="common">Coffee berry disease fungus</name>
    <dbReference type="NCBI Taxonomy" id="34407"/>
    <lineage>
        <taxon>Eukaryota</taxon>
        <taxon>Fungi</taxon>
        <taxon>Dikarya</taxon>
        <taxon>Ascomycota</taxon>
        <taxon>Pezizomycotina</taxon>
        <taxon>Sordariomycetes</taxon>
        <taxon>Hypocreomycetidae</taxon>
        <taxon>Glomerellales</taxon>
        <taxon>Glomerellaceae</taxon>
        <taxon>Colletotrichum</taxon>
        <taxon>Colletotrichum gloeosporioides species complex</taxon>
    </lineage>
</organism>
<evidence type="ECO:0000313" key="2">
    <source>
        <dbReference type="EMBL" id="KAK2728157.1"/>
    </source>
</evidence>
<reference evidence="2" key="1">
    <citation type="submission" date="2023-02" db="EMBL/GenBank/DDBJ databases">
        <title>Colletotrichum kahawae CIFC_Que2 genome sequencing and assembly.</title>
        <authorList>
            <person name="Baroncelli R."/>
        </authorList>
    </citation>
    <scope>NUCLEOTIDE SEQUENCE</scope>
    <source>
        <strain evidence="2">CIFC_Que2</strain>
    </source>
</reference>
<evidence type="ECO:0000256" key="1">
    <source>
        <dbReference type="SAM" id="MobiDB-lite"/>
    </source>
</evidence>
<name>A0AAD9XVK7_COLKA</name>
<proteinExistence type="predicted"/>
<comment type="caution">
    <text evidence="2">The sequence shown here is derived from an EMBL/GenBank/DDBJ whole genome shotgun (WGS) entry which is preliminary data.</text>
</comment>
<dbReference type="Proteomes" id="UP001281614">
    <property type="component" value="Unassembled WGS sequence"/>
</dbReference>
<keyword evidence="3" id="KW-1185">Reference proteome</keyword>
<gene>
    <name evidence="2" type="ORF">CKAH01_11256</name>
</gene>
<evidence type="ECO:0000313" key="3">
    <source>
        <dbReference type="Proteomes" id="UP001281614"/>
    </source>
</evidence>
<protein>
    <submittedName>
        <fullName evidence="2">Uncharacterized protein</fullName>
    </submittedName>
</protein>
<accession>A0AAD9XVK7</accession>
<dbReference type="EMBL" id="VYYT01000886">
    <property type="protein sequence ID" value="KAK2728157.1"/>
    <property type="molecule type" value="Genomic_DNA"/>
</dbReference>
<feature type="region of interest" description="Disordered" evidence="1">
    <location>
        <begin position="15"/>
        <end position="42"/>
    </location>
</feature>
<dbReference type="AlphaFoldDB" id="A0AAD9XVK7"/>